<evidence type="ECO:0000256" key="5">
    <source>
        <dbReference type="ARBA" id="ARBA00022821"/>
    </source>
</evidence>
<comment type="caution">
    <text evidence="10">The sequence shown here is derived from an EMBL/GenBank/DDBJ whole genome shotgun (WGS) entry which is preliminary data.</text>
</comment>
<reference evidence="10 11" key="1">
    <citation type="submission" date="2024-11" db="EMBL/GenBank/DDBJ databases">
        <title>A near-complete genome assembly of Cinchona calisaya.</title>
        <authorList>
            <person name="Lian D.C."/>
            <person name="Zhao X.W."/>
            <person name="Wei L."/>
        </authorList>
    </citation>
    <scope>NUCLEOTIDE SEQUENCE [LARGE SCALE GENOMIC DNA]</scope>
    <source>
        <tissue evidence="10">Nenye</tissue>
    </source>
</reference>
<comment type="similarity">
    <text evidence="1">Belongs to the disease resistance NB-LRR family.</text>
</comment>
<dbReference type="InterPro" id="IPR002182">
    <property type="entry name" value="NB-ARC"/>
</dbReference>
<gene>
    <name evidence="10" type="ORF">ACH5RR_040332</name>
</gene>
<evidence type="ECO:0000259" key="9">
    <source>
        <dbReference type="Pfam" id="PF25019"/>
    </source>
</evidence>
<dbReference type="InterPro" id="IPR056789">
    <property type="entry name" value="LRR_R13L1-DRL21"/>
</dbReference>
<dbReference type="InterPro" id="IPR032675">
    <property type="entry name" value="LRR_dom_sf"/>
</dbReference>
<dbReference type="Pfam" id="PF25019">
    <property type="entry name" value="LRR_R13L1-DRL21"/>
    <property type="match status" value="1"/>
</dbReference>
<dbReference type="Proteomes" id="UP001630127">
    <property type="component" value="Unassembled WGS sequence"/>
</dbReference>
<sequence>MRNCLLGIGGSKGSKIMVTTRSDVVAKVMRTSYCHHLQNLSDESSWMLFEKIVFVDGGPTGTQALVDIGRRIVRRCGGVPLAIKAIGHLLNFKKDAWEWSEIDRTTQIWNNPTSSGMDRALSAIKLSYDYLPSLSLKQCFAACSIFPKDTLLQKDKLVQMWMAQGLINPPKGSHLQMEDIGGNHVNMLLQRSLLQNPEKDLFNNITLFKMHDLVHDFPLQVSKNHCFNMQDESHHEQIETVNDIKAVHLMLISGKQKMIKKENLKGIPSKLRTLILNGSAYLEDMTSFRYLSTLIVQDSEVDILPTAIGEMKLLRYLDIVDTWISRLPDSFTMLYNLQTLRVDYLEEIPKEFRNLINLRNFYMERNFSLSGIKQLTNLQTLSEIKVMREAEGFQLEELEHSDKLRGKLKISGLENVSHPESTGKANLWRKSNIQMLELFWRPYIEDHNHNGIEILEGLKPHSNLKSLTIEGFRCSSFPSWMVTKNHLSGLYNLVKIKLGNMPYCKQIPALGDLPYLQVIKIYKLGSVECIGSEFYGCTKQ</sequence>
<evidence type="ECO:0000256" key="6">
    <source>
        <dbReference type="ARBA" id="ARBA00022840"/>
    </source>
</evidence>
<evidence type="ECO:0000256" key="1">
    <source>
        <dbReference type="ARBA" id="ARBA00008894"/>
    </source>
</evidence>
<dbReference type="Gene3D" id="1.10.8.430">
    <property type="entry name" value="Helical domain of apoptotic protease-activating factors"/>
    <property type="match status" value="1"/>
</dbReference>
<feature type="domain" description="Disease resistance protein winged helix" evidence="8">
    <location>
        <begin position="145"/>
        <end position="217"/>
    </location>
</feature>
<dbReference type="InterPro" id="IPR058922">
    <property type="entry name" value="WHD_DRP"/>
</dbReference>
<name>A0ABD2XU73_9GENT</name>
<evidence type="ECO:0000259" key="8">
    <source>
        <dbReference type="Pfam" id="PF23559"/>
    </source>
</evidence>
<evidence type="ECO:0000256" key="3">
    <source>
        <dbReference type="ARBA" id="ARBA00022737"/>
    </source>
</evidence>
<dbReference type="InterPro" id="IPR036388">
    <property type="entry name" value="WH-like_DNA-bd_sf"/>
</dbReference>
<feature type="domain" description="R13L1/DRL21-like LRR repeat region" evidence="9">
    <location>
        <begin position="395"/>
        <end position="523"/>
    </location>
</feature>
<dbReference type="InterPro" id="IPR044974">
    <property type="entry name" value="Disease_R_plants"/>
</dbReference>
<evidence type="ECO:0000256" key="2">
    <source>
        <dbReference type="ARBA" id="ARBA00022614"/>
    </source>
</evidence>
<dbReference type="Gene3D" id="1.10.10.10">
    <property type="entry name" value="Winged helix-like DNA-binding domain superfamily/Winged helix DNA-binding domain"/>
    <property type="match status" value="1"/>
</dbReference>
<dbReference type="SUPFAM" id="SSF52540">
    <property type="entry name" value="P-loop containing nucleoside triphosphate hydrolases"/>
    <property type="match status" value="1"/>
</dbReference>
<keyword evidence="11" id="KW-1185">Reference proteome</keyword>
<evidence type="ECO:0000259" key="7">
    <source>
        <dbReference type="Pfam" id="PF00931"/>
    </source>
</evidence>
<dbReference type="FunFam" id="1.10.10.10:FF:000322">
    <property type="entry name" value="Probable disease resistance protein At1g63360"/>
    <property type="match status" value="1"/>
</dbReference>
<dbReference type="Gene3D" id="3.80.10.10">
    <property type="entry name" value="Ribonuclease Inhibitor"/>
    <property type="match status" value="1"/>
</dbReference>
<evidence type="ECO:0008006" key="12">
    <source>
        <dbReference type="Google" id="ProtNLM"/>
    </source>
</evidence>
<dbReference type="PANTHER" id="PTHR23155">
    <property type="entry name" value="DISEASE RESISTANCE PROTEIN RP"/>
    <property type="match status" value="1"/>
</dbReference>
<protein>
    <recommendedName>
        <fullName evidence="12">NB-ARC domain-containing protein</fullName>
    </recommendedName>
</protein>
<evidence type="ECO:0000313" key="10">
    <source>
        <dbReference type="EMBL" id="KAL3497600.1"/>
    </source>
</evidence>
<dbReference type="PANTHER" id="PTHR23155:SF1139">
    <property type="entry name" value="CC-NBS-LRR RESISTANCE PROTEIN"/>
    <property type="match status" value="1"/>
</dbReference>
<keyword evidence="3" id="KW-0677">Repeat</keyword>
<dbReference type="AlphaFoldDB" id="A0ABD2XU73"/>
<evidence type="ECO:0000313" key="11">
    <source>
        <dbReference type="Proteomes" id="UP001630127"/>
    </source>
</evidence>
<dbReference type="Pfam" id="PF00931">
    <property type="entry name" value="NB-ARC"/>
    <property type="match status" value="1"/>
</dbReference>
<proteinExistence type="inferred from homology"/>
<evidence type="ECO:0000256" key="4">
    <source>
        <dbReference type="ARBA" id="ARBA00022741"/>
    </source>
</evidence>
<keyword evidence="5" id="KW-0611">Plant defense</keyword>
<accession>A0ABD2XU73</accession>
<keyword evidence="6" id="KW-0067">ATP-binding</keyword>
<dbReference type="GO" id="GO:0005524">
    <property type="term" value="F:ATP binding"/>
    <property type="evidence" value="ECO:0007669"/>
    <property type="project" value="UniProtKB-KW"/>
</dbReference>
<dbReference type="GO" id="GO:0006952">
    <property type="term" value="P:defense response"/>
    <property type="evidence" value="ECO:0007669"/>
    <property type="project" value="UniProtKB-KW"/>
</dbReference>
<dbReference type="Pfam" id="PF23559">
    <property type="entry name" value="WHD_DRP"/>
    <property type="match status" value="1"/>
</dbReference>
<dbReference type="InterPro" id="IPR042197">
    <property type="entry name" value="Apaf_helical"/>
</dbReference>
<keyword evidence="2" id="KW-0433">Leucine-rich repeat</keyword>
<dbReference type="EMBL" id="JBJUIK010000017">
    <property type="protein sequence ID" value="KAL3497600.1"/>
    <property type="molecule type" value="Genomic_DNA"/>
</dbReference>
<keyword evidence="4" id="KW-0547">Nucleotide-binding</keyword>
<dbReference type="InterPro" id="IPR027417">
    <property type="entry name" value="P-loop_NTPase"/>
</dbReference>
<dbReference type="SUPFAM" id="SSF52058">
    <property type="entry name" value="L domain-like"/>
    <property type="match status" value="1"/>
</dbReference>
<organism evidence="10 11">
    <name type="scientific">Cinchona calisaya</name>
    <dbReference type="NCBI Taxonomy" id="153742"/>
    <lineage>
        <taxon>Eukaryota</taxon>
        <taxon>Viridiplantae</taxon>
        <taxon>Streptophyta</taxon>
        <taxon>Embryophyta</taxon>
        <taxon>Tracheophyta</taxon>
        <taxon>Spermatophyta</taxon>
        <taxon>Magnoliopsida</taxon>
        <taxon>eudicotyledons</taxon>
        <taxon>Gunneridae</taxon>
        <taxon>Pentapetalae</taxon>
        <taxon>asterids</taxon>
        <taxon>lamiids</taxon>
        <taxon>Gentianales</taxon>
        <taxon>Rubiaceae</taxon>
        <taxon>Cinchonoideae</taxon>
        <taxon>Cinchoneae</taxon>
        <taxon>Cinchona</taxon>
    </lineage>
</organism>
<feature type="domain" description="NB-ARC" evidence="7">
    <location>
        <begin position="11"/>
        <end position="54"/>
    </location>
</feature>